<dbReference type="InterPro" id="IPR054542">
    <property type="entry name" value="Cys_met_metab_PP"/>
</dbReference>
<sequence length="378" mass="40767">MGTRAIHAGQAPDPGTGAIMTPIYATSTYVQQSPGKHKGFEYSRTQNPTRMAYERCVADLEGGVAGFAFGSGLAAAATTLDLLDSGCHVIAMDDLYGGSYRLFEKVRRRSAGLDFSFIDLNDGDALKAALKPSTRMIWAETPTNPMLKLVDLPKVARFAKRHGLILVVDNTFCSPILQRPLEHGADLVLHSATKYLNGHSDMVGGIVVAGSTELAQQMAFLQNSVGAIAGPFDSFLAMRGLKTLHLRMNAHCTSALELARWLAKHPAVERVIYPGLKSHPQHALAKRQMNGFGGIISVEVKGGLRKARRVLEYCELFALAESLGGVESLIEHPAIMTHASVPAANRKRLGISDGLIRLSVGVEDLADLRDELAMALDR</sequence>
<gene>
    <name evidence="5" type="ORF">ISP15_11340</name>
</gene>
<evidence type="ECO:0000256" key="1">
    <source>
        <dbReference type="ARBA" id="ARBA00001933"/>
    </source>
</evidence>
<dbReference type="Pfam" id="PF01053">
    <property type="entry name" value="Cys_Met_Meta_PP"/>
    <property type="match status" value="1"/>
</dbReference>
<keyword evidence="3 4" id="KW-0663">Pyridoxal phosphate</keyword>
<dbReference type="GO" id="GO:0016740">
    <property type="term" value="F:transferase activity"/>
    <property type="evidence" value="ECO:0007669"/>
    <property type="project" value="UniProtKB-KW"/>
</dbReference>
<comment type="cofactor">
    <cofactor evidence="1 4">
        <name>pyridoxal 5'-phosphate</name>
        <dbReference type="ChEBI" id="CHEBI:597326"/>
    </cofactor>
</comment>
<protein>
    <submittedName>
        <fullName evidence="5">PLP-dependent transferase</fullName>
    </submittedName>
</protein>
<comment type="similarity">
    <text evidence="2 4">Belongs to the trans-sulfuration enzymes family.</text>
</comment>
<dbReference type="PANTHER" id="PTHR11808:SF15">
    <property type="entry name" value="CYSTATHIONINE GAMMA-LYASE"/>
    <property type="match status" value="1"/>
</dbReference>
<dbReference type="Gene3D" id="3.40.640.10">
    <property type="entry name" value="Type I PLP-dependent aspartate aminotransferase-like (Major domain)"/>
    <property type="match status" value="1"/>
</dbReference>
<dbReference type="InterPro" id="IPR000277">
    <property type="entry name" value="Cys/Met-Metab_PyrdxlP-dep_enz"/>
</dbReference>
<dbReference type="Gene3D" id="3.90.1150.10">
    <property type="entry name" value="Aspartate Aminotransferase, domain 1"/>
    <property type="match status" value="1"/>
</dbReference>
<evidence type="ECO:0000256" key="2">
    <source>
        <dbReference type="ARBA" id="ARBA00009077"/>
    </source>
</evidence>
<proteinExistence type="inferred from homology"/>
<dbReference type="Proteomes" id="UP001620461">
    <property type="component" value="Unassembled WGS sequence"/>
</dbReference>
<comment type="caution">
    <text evidence="5">The sequence shown here is derived from an EMBL/GenBank/DDBJ whole genome shotgun (WGS) entry which is preliminary data.</text>
</comment>
<evidence type="ECO:0000256" key="3">
    <source>
        <dbReference type="ARBA" id="ARBA00022898"/>
    </source>
</evidence>
<organism evidence="5 6">
    <name type="scientific">Dyella jejuensis</name>
    <dbReference type="NCBI Taxonomy" id="1432009"/>
    <lineage>
        <taxon>Bacteria</taxon>
        <taxon>Pseudomonadati</taxon>
        <taxon>Pseudomonadota</taxon>
        <taxon>Gammaproteobacteria</taxon>
        <taxon>Lysobacterales</taxon>
        <taxon>Rhodanobacteraceae</taxon>
        <taxon>Dyella</taxon>
    </lineage>
</organism>
<evidence type="ECO:0000313" key="6">
    <source>
        <dbReference type="Proteomes" id="UP001620461"/>
    </source>
</evidence>
<dbReference type="InterPro" id="IPR015422">
    <property type="entry name" value="PyrdxlP-dep_Trfase_small"/>
</dbReference>
<reference evidence="5 6" key="1">
    <citation type="submission" date="2020-10" db="EMBL/GenBank/DDBJ databases">
        <title>Phylogeny of dyella-like bacteria.</title>
        <authorList>
            <person name="Fu J."/>
        </authorList>
    </citation>
    <scope>NUCLEOTIDE SEQUENCE [LARGE SCALE GENOMIC DNA]</scope>
    <source>
        <strain evidence="5 6">JP1</strain>
    </source>
</reference>
<evidence type="ECO:0000313" key="5">
    <source>
        <dbReference type="EMBL" id="MFK2900930.1"/>
    </source>
</evidence>
<dbReference type="InterPro" id="IPR015421">
    <property type="entry name" value="PyrdxlP-dep_Trfase_major"/>
</dbReference>
<dbReference type="InterPro" id="IPR015424">
    <property type="entry name" value="PyrdxlP-dep_Trfase"/>
</dbReference>
<dbReference type="EMBL" id="JADIKJ010000012">
    <property type="protein sequence ID" value="MFK2900930.1"/>
    <property type="molecule type" value="Genomic_DNA"/>
</dbReference>
<keyword evidence="6" id="KW-1185">Reference proteome</keyword>
<dbReference type="CDD" id="cd00614">
    <property type="entry name" value="CGS_like"/>
    <property type="match status" value="1"/>
</dbReference>
<dbReference type="PROSITE" id="PS00868">
    <property type="entry name" value="CYS_MET_METAB_PP"/>
    <property type="match status" value="1"/>
</dbReference>
<accession>A0ABW8JIL5</accession>
<dbReference type="SUPFAM" id="SSF53383">
    <property type="entry name" value="PLP-dependent transferases"/>
    <property type="match status" value="1"/>
</dbReference>
<name>A0ABW8JIL5_9GAMM</name>
<keyword evidence="5" id="KW-0808">Transferase</keyword>
<dbReference type="PIRSF" id="PIRSF001434">
    <property type="entry name" value="CGS"/>
    <property type="match status" value="1"/>
</dbReference>
<evidence type="ECO:0000256" key="4">
    <source>
        <dbReference type="RuleBase" id="RU362118"/>
    </source>
</evidence>
<dbReference type="PANTHER" id="PTHR11808">
    <property type="entry name" value="TRANS-SULFURATION ENZYME FAMILY MEMBER"/>
    <property type="match status" value="1"/>
</dbReference>